<dbReference type="EMBL" id="LKMD01000101">
    <property type="protein sequence ID" value="PIA99963.1"/>
    <property type="molecule type" value="Genomic_DNA"/>
</dbReference>
<proteinExistence type="predicted"/>
<reference evidence="1 3" key="1">
    <citation type="submission" date="2015-10" db="EMBL/GenBank/DDBJ databases">
        <title>The cercosporin biosynthetic gene cluster was horizontally transferred to several fungal lineages and shown to be expanded in Cercospora beticola based on microsynteny with recipient genomes.</title>
        <authorList>
            <person name="De Jonge R."/>
            <person name="Ebert M.K."/>
            <person name="Suttle J.C."/>
            <person name="Jurick Ii W.M."/>
            <person name="Secor G.A."/>
            <person name="Thomma B.P."/>
            <person name="Van De Peer Y."/>
            <person name="Bolton M.D."/>
        </authorList>
    </citation>
    <scope>NUCLEOTIDE SEQUENCE [LARGE SCALE GENOMIC DNA]</scope>
    <source>
        <strain evidence="1 3">09-40</strain>
    </source>
</reference>
<dbReference type="OrthoDB" id="5413827at2759"/>
<evidence type="ECO:0000313" key="4">
    <source>
        <dbReference type="Proteomes" id="UP001302367"/>
    </source>
</evidence>
<evidence type="ECO:0000313" key="2">
    <source>
        <dbReference type="EMBL" id="WPB00280.1"/>
    </source>
</evidence>
<evidence type="ECO:0000313" key="1">
    <source>
        <dbReference type="EMBL" id="PIA99963.1"/>
    </source>
</evidence>
<dbReference type="AlphaFoldDB" id="A0A2G5I665"/>
<reference evidence="2 4" key="2">
    <citation type="submission" date="2023-09" db="EMBL/GenBank/DDBJ databases">
        <title>Complete-Gapless Cercospora beticola genome.</title>
        <authorList>
            <person name="Wyatt N.A."/>
            <person name="Spanner R.E."/>
            <person name="Bolton M.D."/>
        </authorList>
    </citation>
    <scope>NUCLEOTIDE SEQUENCE [LARGE SCALE GENOMIC DNA]</scope>
    <source>
        <strain evidence="2">Cb09-40</strain>
    </source>
</reference>
<organism evidence="1 3">
    <name type="scientific">Cercospora beticola</name>
    <name type="common">Sugarbeet leaf spot fungus</name>
    <dbReference type="NCBI Taxonomy" id="122368"/>
    <lineage>
        <taxon>Eukaryota</taxon>
        <taxon>Fungi</taxon>
        <taxon>Dikarya</taxon>
        <taxon>Ascomycota</taxon>
        <taxon>Pezizomycotina</taxon>
        <taxon>Dothideomycetes</taxon>
        <taxon>Dothideomycetidae</taxon>
        <taxon>Mycosphaerellales</taxon>
        <taxon>Mycosphaerellaceae</taxon>
        <taxon>Cercospora</taxon>
    </lineage>
</organism>
<dbReference type="PANTHER" id="PTHR38790">
    <property type="entry name" value="2EXR DOMAIN-CONTAINING PROTEIN-RELATED"/>
    <property type="match status" value="1"/>
</dbReference>
<protein>
    <submittedName>
        <fullName evidence="1">Uncharacterized protein</fullName>
    </submittedName>
</protein>
<sequence length="283" mass="31815">MAHRQASLLTIPCELRNAIYLLVFENERSDYRGEHPQKPDELAVALELAAESTCPRAKRNGNQLDILRVCKQIHDEAHLLALSMTSFNVSGDASWPDLFDLRSRPLSARKIGAIKHLTLTARISHLRPMNEAWAGLPFGHPSLDLDTLTILPTRPDVHARALAEIADLSQSHTLAYILSETLKSLRKVKCVEVRNEMKFNEAVWKLFYRSLVYRLWRWGGYRCGARFETGETQPGGAEVEANRWFRVHLQNGDNRGVECGEEVVRLVGDSGELPDPNMAGVGP</sequence>
<name>A0A2G5I665_CERBT</name>
<dbReference type="Proteomes" id="UP000230605">
    <property type="component" value="Chromosome 3"/>
</dbReference>
<accession>A0A2G5I665</accession>
<dbReference type="Proteomes" id="UP001302367">
    <property type="component" value="Chromosome 3"/>
</dbReference>
<keyword evidence="4" id="KW-1185">Reference proteome</keyword>
<dbReference type="EMBL" id="CP134186">
    <property type="protein sequence ID" value="WPB00280.1"/>
    <property type="molecule type" value="Genomic_DNA"/>
</dbReference>
<gene>
    <name evidence="1" type="ORF">CB0940_03114</name>
    <name evidence="2" type="ORF">RHO25_004899</name>
</gene>
<evidence type="ECO:0000313" key="3">
    <source>
        <dbReference type="Proteomes" id="UP000230605"/>
    </source>
</evidence>